<dbReference type="PANTHER" id="PTHR44013:SF1">
    <property type="entry name" value="ZINC-TYPE ALCOHOL DEHYDROGENASE-LIKE PROTEIN C16A3.02C"/>
    <property type="match status" value="1"/>
</dbReference>
<dbReference type="RefSeq" id="XP_018064882.1">
    <property type="nucleotide sequence ID" value="XM_018215962.1"/>
</dbReference>
<dbReference type="InterPro" id="IPR052733">
    <property type="entry name" value="Chloroplast_QOR"/>
</dbReference>
<dbReference type="GO" id="GO:0016491">
    <property type="term" value="F:oxidoreductase activity"/>
    <property type="evidence" value="ECO:0007669"/>
    <property type="project" value="InterPro"/>
</dbReference>
<sequence length="353" mass="37496">MAKTFSPSVSTMKAWQYTTTKGGLEKNLKLNPSTPLPTPTPNQHLIQIIGVALNPVDYKLCELPLVTRFLVSKPATPCVDFAGCIVTPASGSDFKPGQLVFGVSGSSPLSGGALREFNVAGLGNVVAVPEGVDPLHACGVGVAGLTAYQSIVPRVKKGGRVFINGGSGGVGAFGIQIAKVVGCHVTTTCSTRNVDLCKSLGADEVVDYTKGSIVQFFREKGWKFDHVVDNVGSNEELVWKCGDFLNPGVVFIKVSGDLSLHGMIDGFKRKVVPGALGGVKGKVEGFWPKPKAEDLDQIAEWMKEGKVKAVIDHTFSFEEAPKAFEKLKTGRARGKIVVDVASKTYTKAWETAS</sequence>
<dbReference type="GeneID" id="28825688"/>
<evidence type="ECO:0000313" key="3">
    <source>
        <dbReference type="Proteomes" id="UP000070700"/>
    </source>
</evidence>
<dbReference type="STRING" id="149040.A0A132BFN5"/>
<dbReference type="Proteomes" id="UP000070700">
    <property type="component" value="Unassembled WGS sequence"/>
</dbReference>
<organism evidence="2 3">
    <name type="scientific">Mollisia scopiformis</name>
    <name type="common">Conifer needle endophyte fungus</name>
    <name type="synonym">Phialocephala scopiformis</name>
    <dbReference type="NCBI Taxonomy" id="149040"/>
    <lineage>
        <taxon>Eukaryota</taxon>
        <taxon>Fungi</taxon>
        <taxon>Dikarya</taxon>
        <taxon>Ascomycota</taxon>
        <taxon>Pezizomycotina</taxon>
        <taxon>Leotiomycetes</taxon>
        <taxon>Helotiales</taxon>
        <taxon>Mollisiaceae</taxon>
        <taxon>Mollisia</taxon>
    </lineage>
</organism>
<gene>
    <name evidence="2" type="ORF">LY89DRAFT_689739</name>
</gene>
<dbReference type="KEGG" id="psco:LY89DRAFT_689739"/>
<dbReference type="InterPro" id="IPR036291">
    <property type="entry name" value="NAD(P)-bd_dom_sf"/>
</dbReference>
<dbReference type="CDD" id="cd08267">
    <property type="entry name" value="MDR1"/>
    <property type="match status" value="1"/>
</dbReference>
<proteinExistence type="predicted"/>
<dbReference type="SUPFAM" id="SSF51735">
    <property type="entry name" value="NAD(P)-binding Rossmann-fold domains"/>
    <property type="match status" value="1"/>
</dbReference>
<dbReference type="InterPro" id="IPR011032">
    <property type="entry name" value="GroES-like_sf"/>
</dbReference>
<dbReference type="PANTHER" id="PTHR44013">
    <property type="entry name" value="ZINC-TYPE ALCOHOL DEHYDROGENASE-LIKE PROTEIN C16A3.02C"/>
    <property type="match status" value="1"/>
</dbReference>
<feature type="domain" description="Enoyl reductase (ER)" evidence="1">
    <location>
        <begin position="23"/>
        <end position="338"/>
    </location>
</feature>
<dbReference type="SMART" id="SM00829">
    <property type="entry name" value="PKS_ER"/>
    <property type="match status" value="1"/>
</dbReference>
<dbReference type="InParanoid" id="A0A132BFN5"/>
<reference evidence="2 3" key="1">
    <citation type="submission" date="2015-10" db="EMBL/GenBank/DDBJ databases">
        <title>Full genome of DAOMC 229536 Phialocephala scopiformis, a fungal endophyte of spruce producing the potent anti-insectan compound rugulosin.</title>
        <authorList>
            <consortium name="DOE Joint Genome Institute"/>
            <person name="Walker A.K."/>
            <person name="Frasz S.L."/>
            <person name="Seifert K.A."/>
            <person name="Miller J.D."/>
            <person name="Mondo S.J."/>
            <person name="Labutti K."/>
            <person name="Lipzen A."/>
            <person name="Dockter R."/>
            <person name="Kennedy M."/>
            <person name="Grigoriev I.V."/>
            <person name="Spatafora J.W."/>
        </authorList>
    </citation>
    <scope>NUCLEOTIDE SEQUENCE [LARGE SCALE GENOMIC DNA]</scope>
    <source>
        <strain evidence="2 3">CBS 120377</strain>
    </source>
</reference>
<dbReference type="Gene3D" id="3.90.180.10">
    <property type="entry name" value="Medium-chain alcohol dehydrogenases, catalytic domain"/>
    <property type="match status" value="1"/>
</dbReference>
<name>A0A132BFN5_MOLSC</name>
<dbReference type="InterPro" id="IPR020843">
    <property type="entry name" value="ER"/>
</dbReference>
<dbReference type="Gene3D" id="3.40.50.720">
    <property type="entry name" value="NAD(P)-binding Rossmann-like Domain"/>
    <property type="match status" value="1"/>
</dbReference>
<dbReference type="OrthoDB" id="201656at2759"/>
<evidence type="ECO:0000259" key="1">
    <source>
        <dbReference type="SMART" id="SM00829"/>
    </source>
</evidence>
<dbReference type="FunCoup" id="A0A132BFN5">
    <property type="interactions" value="173"/>
</dbReference>
<protein>
    <submittedName>
        <fullName evidence="2">Putative zinc-type alcohol dehydrogenase-like protein C16A3.02c</fullName>
    </submittedName>
</protein>
<keyword evidence="3" id="KW-1185">Reference proteome</keyword>
<dbReference type="AlphaFoldDB" id="A0A132BFN5"/>
<dbReference type="Pfam" id="PF13602">
    <property type="entry name" value="ADH_zinc_N_2"/>
    <property type="match status" value="1"/>
</dbReference>
<dbReference type="SUPFAM" id="SSF50129">
    <property type="entry name" value="GroES-like"/>
    <property type="match status" value="1"/>
</dbReference>
<dbReference type="EMBL" id="KQ947429">
    <property type="protein sequence ID" value="KUJ10527.1"/>
    <property type="molecule type" value="Genomic_DNA"/>
</dbReference>
<evidence type="ECO:0000313" key="2">
    <source>
        <dbReference type="EMBL" id="KUJ10527.1"/>
    </source>
</evidence>
<accession>A0A132BFN5</accession>